<evidence type="ECO:0000259" key="11">
    <source>
        <dbReference type="PROSITE" id="PS50095"/>
    </source>
</evidence>
<dbReference type="Gene3D" id="3.10.450.60">
    <property type="match status" value="1"/>
</dbReference>
<dbReference type="InterPro" id="IPR000907">
    <property type="entry name" value="LipOase"/>
</dbReference>
<keyword evidence="4" id="KW-0925">Oxylipin biosynthesis</keyword>
<keyword evidence="14" id="KW-1185">Reference proteome</keyword>
<evidence type="ECO:0000256" key="3">
    <source>
        <dbReference type="ARBA" id="ARBA00022723"/>
    </source>
</evidence>
<dbReference type="EMBL" id="JAMZMK010009474">
    <property type="protein sequence ID" value="KAI7735548.1"/>
    <property type="molecule type" value="Genomic_DNA"/>
</dbReference>
<evidence type="ECO:0000256" key="5">
    <source>
        <dbReference type="ARBA" id="ARBA00022832"/>
    </source>
</evidence>
<keyword evidence="2" id="KW-0444">Lipid biosynthesis</keyword>
<dbReference type="Pfam" id="PF01477">
    <property type="entry name" value="PLAT"/>
    <property type="match status" value="1"/>
</dbReference>
<dbReference type="GO" id="GO:0006633">
    <property type="term" value="P:fatty acid biosynthetic process"/>
    <property type="evidence" value="ECO:0007669"/>
    <property type="project" value="UniProtKB-KW"/>
</dbReference>
<dbReference type="InterPro" id="IPR001024">
    <property type="entry name" value="PLAT/LH2_dom"/>
</dbReference>
<dbReference type="PROSITE" id="PS51393">
    <property type="entry name" value="LIPOXYGENASE_3"/>
    <property type="match status" value="2"/>
</dbReference>
<proteinExistence type="inferred from homology"/>
<comment type="caution">
    <text evidence="13">The sequence shown here is derived from an EMBL/GenBank/DDBJ whole genome shotgun (WGS) entry which is preliminary data.</text>
</comment>
<dbReference type="SUPFAM" id="SSF49723">
    <property type="entry name" value="Lipase/lipooxygenase domain (PLAT/LH2 domain)"/>
    <property type="match status" value="1"/>
</dbReference>
<dbReference type="GO" id="GO:0031408">
    <property type="term" value="P:oxylipin biosynthetic process"/>
    <property type="evidence" value="ECO:0007669"/>
    <property type="project" value="UniProtKB-KW"/>
</dbReference>
<dbReference type="InterPro" id="IPR036392">
    <property type="entry name" value="PLAT/LH2_dom_sf"/>
</dbReference>
<dbReference type="Pfam" id="PF00305">
    <property type="entry name" value="Lipoxygenase"/>
    <property type="match status" value="1"/>
</dbReference>
<dbReference type="Gene3D" id="4.10.375.10">
    <property type="entry name" value="Lipoxygenase-1, Domain 2"/>
    <property type="match status" value="1"/>
</dbReference>
<evidence type="ECO:0000256" key="1">
    <source>
        <dbReference type="ARBA" id="ARBA00009419"/>
    </source>
</evidence>
<evidence type="ECO:0000256" key="4">
    <source>
        <dbReference type="ARBA" id="ARBA00022767"/>
    </source>
</evidence>
<keyword evidence="9" id="KW-0275">Fatty acid biosynthesis</keyword>
<evidence type="ECO:0000259" key="12">
    <source>
        <dbReference type="PROSITE" id="PS51393"/>
    </source>
</evidence>
<comment type="caution">
    <text evidence="10">Lacks conserved residue(s) required for the propagation of feature annotation.</text>
</comment>
<keyword evidence="7" id="KW-0560">Oxidoreductase</keyword>
<dbReference type="GO" id="GO:0016702">
    <property type="term" value="F:oxidoreductase activity, acting on single donors with incorporation of molecular oxygen, incorporation of two atoms of oxygen"/>
    <property type="evidence" value="ECO:0007669"/>
    <property type="project" value="InterPro"/>
</dbReference>
<keyword evidence="8" id="KW-0443">Lipid metabolism</keyword>
<keyword evidence="5" id="KW-0276">Fatty acid metabolism</keyword>
<comment type="similarity">
    <text evidence="1">Belongs to the lipoxygenase family.</text>
</comment>
<dbReference type="GO" id="GO:0046872">
    <property type="term" value="F:metal ion binding"/>
    <property type="evidence" value="ECO:0007669"/>
    <property type="project" value="UniProtKB-KW"/>
</dbReference>
<evidence type="ECO:0000256" key="9">
    <source>
        <dbReference type="ARBA" id="ARBA00023160"/>
    </source>
</evidence>
<dbReference type="AlphaFoldDB" id="A0AAD5C6R8"/>
<dbReference type="PROSITE" id="PS50095">
    <property type="entry name" value="PLAT"/>
    <property type="match status" value="1"/>
</dbReference>
<dbReference type="GO" id="GO:0034440">
    <property type="term" value="P:lipid oxidation"/>
    <property type="evidence" value="ECO:0007669"/>
    <property type="project" value="InterPro"/>
</dbReference>
<keyword evidence="3" id="KW-0479">Metal-binding</keyword>
<dbReference type="SUPFAM" id="SSF48484">
    <property type="entry name" value="Lipoxigenase"/>
    <property type="match status" value="2"/>
</dbReference>
<evidence type="ECO:0000256" key="6">
    <source>
        <dbReference type="ARBA" id="ARBA00022964"/>
    </source>
</evidence>
<evidence type="ECO:0000256" key="10">
    <source>
        <dbReference type="PROSITE-ProRule" id="PRU00152"/>
    </source>
</evidence>
<dbReference type="SMART" id="SM00308">
    <property type="entry name" value="LH2"/>
    <property type="match status" value="1"/>
</dbReference>
<keyword evidence="6" id="KW-0223">Dioxygenase</keyword>
<dbReference type="Proteomes" id="UP001206925">
    <property type="component" value="Unassembled WGS sequence"/>
</dbReference>
<protein>
    <recommendedName>
        <fullName evidence="15">Lipoxygenase</fullName>
    </recommendedName>
</protein>
<dbReference type="InterPro" id="IPR001246">
    <property type="entry name" value="LipOase_plant"/>
</dbReference>
<dbReference type="InterPro" id="IPR013819">
    <property type="entry name" value="LipOase_C"/>
</dbReference>
<dbReference type="Gene3D" id="4.10.372.10">
    <property type="entry name" value="Lipoxygenase-1, Domain 3"/>
    <property type="match status" value="1"/>
</dbReference>
<reference evidence="13" key="1">
    <citation type="submission" date="2022-06" db="EMBL/GenBank/DDBJ databases">
        <title>Uncovering the hologenomic basis of an extraordinary plant invasion.</title>
        <authorList>
            <person name="Bieker V.C."/>
            <person name="Martin M.D."/>
            <person name="Gilbert T."/>
            <person name="Hodgins K."/>
            <person name="Battlay P."/>
            <person name="Petersen B."/>
            <person name="Wilson J."/>
        </authorList>
    </citation>
    <scope>NUCLEOTIDE SEQUENCE</scope>
    <source>
        <strain evidence="13">AA19_3_7</strain>
        <tissue evidence="13">Leaf</tissue>
    </source>
</reference>
<name>A0AAD5C6R8_AMBAR</name>
<dbReference type="PRINTS" id="PR00468">
    <property type="entry name" value="PLTLPOXGNASE"/>
</dbReference>
<evidence type="ECO:0000256" key="7">
    <source>
        <dbReference type="ARBA" id="ARBA00023002"/>
    </source>
</evidence>
<dbReference type="InterPro" id="IPR036226">
    <property type="entry name" value="LipOase_C_sf"/>
</dbReference>
<dbReference type="InterPro" id="IPR027433">
    <property type="entry name" value="Lipoxygenase_dom_3"/>
</dbReference>
<feature type="domain" description="Lipoxygenase" evidence="12">
    <location>
        <begin position="211"/>
        <end position="534"/>
    </location>
</feature>
<dbReference type="Gene3D" id="1.20.245.10">
    <property type="entry name" value="Lipoxygenase-1, Domain 5"/>
    <property type="match status" value="1"/>
</dbReference>
<evidence type="ECO:0000313" key="14">
    <source>
        <dbReference type="Proteomes" id="UP001206925"/>
    </source>
</evidence>
<dbReference type="PANTHER" id="PTHR11771">
    <property type="entry name" value="LIPOXYGENASE"/>
    <property type="match status" value="1"/>
</dbReference>
<feature type="domain" description="PLAT" evidence="11">
    <location>
        <begin position="91"/>
        <end position="208"/>
    </location>
</feature>
<feature type="domain" description="Lipoxygenase" evidence="12">
    <location>
        <begin position="535"/>
        <end position="683"/>
    </location>
</feature>
<dbReference type="Gene3D" id="2.60.60.20">
    <property type="entry name" value="PLAT/LH2 domain"/>
    <property type="match status" value="1"/>
</dbReference>
<evidence type="ECO:0000256" key="2">
    <source>
        <dbReference type="ARBA" id="ARBA00022516"/>
    </source>
</evidence>
<sequence>MLKPQINQSYSIHNLLPLHKPFVSGDATNVHSSSSAYSPSILRQHACTKTSNATRARSTSRTSSIKAAVIPFLTKATTVKGVITIQPNIRSALSGVIIGGVADGVSDLLGRSFLLELVSNDLDSKGNRKTVKAYARYKALDFHINVYTYECNFNIPEDFGDIGAVLVENEYSKKMFFKSIVLDNGVTFTCETWVQSKYDVPGKRVFFTNKSYLPSETPEALKTLRMEDLESLRGNGVGERKSYDRIYDYDVYNDLGAPDLSLSLARPVLGGEQHPYPRRCRTGRPMSTKDPLTETRTLLPFYIPCDEDFSEIKSVQFGARSLYSALHAVIPTLKSVLSGRDKFPLFTHIDLLYNEGVNVPPVEGGIASALPRLVKGVDTAKAVIKFETPETIDRDKFSWFRDEEFCRQMLAGLNPCSIQLVTEWPLMSKLDPEIYGPPESAITKEIVQQEIGGCLSFDEALEQKKLFMLDYHDLLLPYVNKTQQLEGTTLYGSRTLLFLTSSGTLRPVAIELTRPPSDGKPQWKHVYTPTWDATAVNFGQYDFAGYFPNRPSIARTKMPNEDPTDEEWQSFLKRPEDVLLSCFPSQIQATIVMSVLDVLSSHSPDEEYIGATIEPAWEADPAIKSAFEEFQGRLNQLEGIIDSRNSDPLLRNRSGAGLVPYQLLKPYSDRGVTGKGVPNSISI</sequence>
<organism evidence="13 14">
    <name type="scientific">Ambrosia artemisiifolia</name>
    <name type="common">Common ragweed</name>
    <dbReference type="NCBI Taxonomy" id="4212"/>
    <lineage>
        <taxon>Eukaryota</taxon>
        <taxon>Viridiplantae</taxon>
        <taxon>Streptophyta</taxon>
        <taxon>Embryophyta</taxon>
        <taxon>Tracheophyta</taxon>
        <taxon>Spermatophyta</taxon>
        <taxon>Magnoliopsida</taxon>
        <taxon>eudicotyledons</taxon>
        <taxon>Gunneridae</taxon>
        <taxon>Pentapetalae</taxon>
        <taxon>asterids</taxon>
        <taxon>campanulids</taxon>
        <taxon>Asterales</taxon>
        <taxon>Asteraceae</taxon>
        <taxon>Asteroideae</taxon>
        <taxon>Heliantheae alliance</taxon>
        <taxon>Heliantheae</taxon>
        <taxon>Ambrosia</taxon>
    </lineage>
</organism>
<evidence type="ECO:0000313" key="13">
    <source>
        <dbReference type="EMBL" id="KAI7735548.1"/>
    </source>
</evidence>
<evidence type="ECO:0000256" key="8">
    <source>
        <dbReference type="ARBA" id="ARBA00023098"/>
    </source>
</evidence>
<evidence type="ECO:0008006" key="15">
    <source>
        <dbReference type="Google" id="ProtNLM"/>
    </source>
</evidence>
<gene>
    <name evidence="13" type="ORF">M8C21_004737</name>
</gene>
<accession>A0AAD5C6R8</accession>